<keyword evidence="4 9" id="KW-0813">Transport</keyword>
<dbReference type="EMBL" id="MN449487">
    <property type="protein sequence ID" value="QHO63845.1"/>
    <property type="molecule type" value="Genomic_DNA"/>
</dbReference>
<keyword evidence="9" id="KW-0520">NAD</keyword>
<organism evidence="11">
    <name type="scientific">Geukensia demissa</name>
    <name type="common">Ribbed mussel</name>
    <name type="synonym">Ischadium demissa</name>
    <dbReference type="NCBI Taxonomy" id="27807"/>
    <lineage>
        <taxon>Eukaryota</taxon>
        <taxon>Metazoa</taxon>
        <taxon>Spiralia</taxon>
        <taxon>Lophotrochozoa</taxon>
        <taxon>Mollusca</taxon>
        <taxon>Bivalvia</taxon>
        <taxon>Autobranchia</taxon>
        <taxon>Pteriomorphia</taxon>
        <taxon>Mytilida</taxon>
        <taxon>Mytiloidea</taxon>
        <taxon>Mytilidae</taxon>
        <taxon>Brachidontinae</taxon>
        <taxon>Geukensia</taxon>
    </lineage>
</organism>
<geneLocation type="mitochondrion" evidence="11"/>
<evidence type="ECO:0000313" key="11">
    <source>
        <dbReference type="EMBL" id="QHO63845.1"/>
    </source>
</evidence>
<evidence type="ECO:0000256" key="2">
    <source>
        <dbReference type="ARBA" id="ARBA00008472"/>
    </source>
</evidence>
<evidence type="ECO:0000256" key="6">
    <source>
        <dbReference type="ARBA" id="ARBA00022989"/>
    </source>
</evidence>
<dbReference type="GO" id="GO:0030964">
    <property type="term" value="C:NADH dehydrogenase complex"/>
    <property type="evidence" value="ECO:0007669"/>
    <property type="project" value="TreeGrafter"/>
</dbReference>
<proteinExistence type="inferred from homology"/>
<dbReference type="CTD" id="4537"/>
<evidence type="ECO:0000256" key="4">
    <source>
        <dbReference type="ARBA" id="ARBA00022448"/>
    </source>
</evidence>
<protein>
    <recommendedName>
        <fullName evidence="3 9">NADH-ubiquinone oxidoreductase chain 3</fullName>
        <ecNumber evidence="9">7.1.1.2</ecNumber>
    </recommendedName>
</protein>
<sequence length="116" mass="13132">MAVMMMVTLVVVLSVILTLLALGLSMKVKEDYEKSSPYECGFDGLLSSRTPFSLRFFLLGVIFVVFDVEIALLIPIMNSIFFMNSFVCFFVSFIFVLLLFIGLAHEQREGSLDWVL</sequence>
<comment type="function">
    <text evidence="9">Core subunit of the mitochondrial membrane respiratory chain NADH dehydrogenase (Complex I) which catalyzes electron transfer from NADH through the respiratory chain, using ubiquinone as an electron acceptor. Essential for the catalytic activity of complex I.</text>
</comment>
<dbReference type="AlphaFoldDB" id="A0A6B9VQQ6"/>
<name>A0A6B9VQQ6_GEUDE</name>
<dbReference type="GeneID" id="71456040"/>
<keyword evidence="7 9" id="KW-0472">Membrane</keyword>
<feature type="chain" id="PRO_5025506840" description="NADH-ubiquinone oxidoreductase chain 3" evidence="10">
    <location>
        <begin position="24"/>
        <end position="116"/>
    </location>
</feature>
<dbReference type="GO" id="GO:0031966">
    <property type="term" value="C:mitochondrial membrane"/>
    <property type="evidence" value="ECO:0007669"/>
    <property type="project" value="UniProtKB-SubCell"/>
</dbReference>
<keyword evidence="9" id="KW-0679">Respiratory chain</keyword>
<keyword evidence="6 9" id="KW-1133">Transmembrane helix</keyword>
<dbReference type="GO" id="GO:0008137">
    <property type="term" value="F:NADH dehydrogenase (ubiquinone) activity"/>
    <property type="evidence" value="ECO:0007669"/>
    <property type="project" value="UniProtKB-UniRule"/>
</dbReference>
<evidence type="ECO:0000256" key="5">
    <source>
        <dbReference type="ARBA" id="ARBA00022692"/>
    </source>
</evidence>
<dbReference type="Pfam" id="PF00507">
    <property type="entry name" value="Oxidored_q4"/>
    <property type="match status" value="1"/>
</dbReference>
<dbReference type="PANTHER" id="PTHR11058:SF9">
    <property type="entry name" value="NADH-UBIQUINONE OXIDOREDUCTASE CHAIN 3"/>
    <property type="match status" value="1"/>
</dbReference>
<keyword evidence="10" id="KW-0732">Signal</keyword>
<gene>
    <name evidence="11" type="primary">ND3</name>
</gene>
<dbReference type="InterPro" id="IPR038430">
    <property type="entry name" value="NDAH_ubi_oxred_su3_sf"/>
</dbReference>
<evidence type="ECO:0000256" key="1">
    <source>
        <dbReference type="ARBA" id="ARBA00004370"/>
    </source>
</evidence>
<evidence type="ECO:0000256" key="8">
    <source>
        <dbReference type="ARBA" id="ARBA00049551"/>
    </source>
</evidence>
<feature type="transmembrane region" description="Helical" evidence="9">
    <location>
        <begin position="81"/>
        <end position="104"/>
    </location>
</feature>
<dbReference type="Gene3D" id="1.20.58.1610">
    <property type="entry name" value="NADH:ubiquinone/plastoquinone oxidoreductase, chain 3"/>
    <property type="match status" value="1"/>
</dbReference>
<comment type="catalytic activity">
    <reaction evidence="8 9">
        <text>a ubiquinone + NADH + 5 H(+)(in) = a ubiquinol + NAD(+) + 4 H(+)(out)</text>
        <dbReference type="Rhea" id="RHEA:29091"/>
        <dbReference type="Rhea" id="RHEA-COMP:9565"/>
        <dbReference type="Rhea" id="RHEA-COMP:9566"/>
        <dbReference type="ChEBI" id="CHEBI:15378"/>
        <dbReference type="ChEBI" id="CHEBI:16389"/>
        <dbReference type="ChEBI" id="CHEBI:17976"/>
        <dbReference type="ChEBI" id="CHEBI:57540"/>
        <dbReference type="ChEBI" id="CHEBI:57945"/>
        <dbReference type="EC" id="7.1.1.2"/>
    </reaction>
</comment>
<dbReference type="PANTHER" id="PTHR11058">
    <property type="entry name" value="NADH-UBIQUINONE OXIDOREDUCTASE CHAIN 3"/>
    <property type="match status" value="1"/>
</dbReference>
<keyword evidence="9 11" id="KW-0496">Mitochondrion</keyword>
<feature type="transmembrane region" description="Helical" evidence="9">
    <location>
        <begin position="52"/>
        <end position="74"/>
    </location>
</feature>
<dbReference type="EC" id="7.1.1.2" evidence="9"/>
<keyword evidence="9" id="KW-1278">Translocase</keyword>
<dbReference type="InterPro" id="IPR000440">
    <property type="entry name" value="NADH_UbQ/plastoQ_OxRdtase_su3"/>
</dbReference>
<keyword evidence="5 9" id="KW-0812">Transmembrane</keyword>
<comment type="subcellular location">
    <subcellularLocation>
        <location evidence="1">Membrane</location>
    </subcellularLocation>
    <subcellularLocation>
        <location evidence="9">Mitochondrion membrane</location>
        <topology evidence="9">Multi-pass membrane protein</topology>
    </subcellularLocation>
</comment>
<evidence type="ECO:0000256" key="10">
    <source>
        <dbReference type="SAM" id="SignalP"/>
    </source>
</evidence>
<evidence type="ECO:0000256" key="9">
    <source>
        <dbReference type="RuleBase" id="RU003640"/>
    </source>
</evidence>
<keyword evidence="9" id="KW-0830">Ubiquinone</keyword>
<accession>A0A6B9VQQ6</accession>
<dbReference type="RefSeq" id="YP_010317935.1">
    <property type="nucleotide sequence ID" value="NC_061903.1"/>
</dbReference>
<keyword evidence="9" id="KW-0249">Electron transport</keyword>
<evidence type="ECO:0000256" key="7">
    <source>
        <dbReference type="ARBA" id="ARBA00023136"/>
    </source>
</evidence>
<comment type="similarity">
    <text evidence="2 9">Belongs to the complex I subunit 3 family.</text>
</comment>
<feature type="signal peptide" evidence="10">
    <location>
        <begin position="1"/>
        <end position="23"/>
    </location>
</feature>
<reference evidence="11" key="1">
    <citation type="journal article" date="2020" name="J. Zoolog. Syst. Evol. Res.">
        <title>Highly divergent mitogenomes of Geukensia demissa (Bivalvia, Mytilidae) with extreme AT content.</title>
        <authorList>
            <person name="Lubosny M."/>
            <person name="Smietanka B."/>
            <person name="Przylucka A."/>
            <person name="Burzynski A."/>
        </authorList>
    </citation>
    <scope>NUCLEOTIDE SEQUENCE</scope>
    <source>
        <strain evidence="11">GEU_F</strain>
    </source>
</reference>
<evidence type="ECO:0000256" key="3">
    <source>
        <dbReference type="ARBA" id="ARBA00021007"/>
    </source>
</evidence>